<dbReference type="PANTHER" id="PTHR36933:SF1">
    <property type="entry name" value="SLL0788 PROTEIN"/>
    <property type="match status" value="1"/>
</dbReference>
<dbReference type="Gene3D" id="1.20.1260.10">
    <property type="match status" value="1"/>
</dbReference>
<keyword evidence="3" id="KW-1185">Reference proteome</keyword>
<gene>
    <name evidence="2" type="ORF">EDC03_2812</name>
</gene>
<comment type="caution">
    <text evidence="2">The sequence shown here is derived from an EMBL/GenBank/DDBJ whole genome shotgun (WGS) entry which is preliminary data.</text>
</comment>
<proteinExistence type="predicted"/>
<sequence length="214" mass="22452">MLAAGTVVSAALLLVLGVLLGTHWGSAAGTPAADSVEVGFAHDMQAHHRQAVEMSTLVRDRTDDPDVRQLALDIALTQQQQAGQMFAWLETWGVGQGRTEPVMAWMDEVPGGHAGHGMDLPEGGLGSVAEMPGMATAEQMARLEAADGVEAERIYLQLMATHHVAGVEMAEAGAEGSELPVVQRLATAMATGQQSELLVLDDLLAERGGPLDDL</sequence>
<evidence type="ECO:0000313" key="2">
    <source>
        <dbReference type="EMBL" id="ROP27287.1"/>
    </source>
</evidence>
<name>A0A3N1GAP4_9ACTN</name>
<dbReference type="RefSeq" id="WP_199720269.1">
    <property type="nucleotide sequence ID" value="NZ_RJKN01000007.1"/>
</dbReference>
<evidence type="ECO:0000259" key="1">
    <source>
        <dbReference type="Pfam" id="PF03713"/>
    </source>
</evidence>
<accession>A0A3N1GAP4</accession>
<dbReference type="PANTHER" id="PTHR36933">
    <property type="entry name" value="SLL0788 PROTEIN"/>
    <property type="match status" value="1"/>
</dbReference>
<organism evidence="2 3">
    <name type="scientific">Pseudokineococcus lusitanus</name>
    <dbReference type="NCBI Taxonomy" id="763993"/>
    <lineage>
        <taxon>Bacteria</taxon>
        <taxon>Bacillati</taxon>
        <taxon>Actinomycetota</taxon>
        <taxon>Actinomycetes</taxon>
        <taxon>Kineosporiales</taxon>
        <taxon>Kineosporiaceae</taxon>
        <taxon>Pseudokineococcus</taxon>
    </lineage>
</organism>
<dbReference type="InParanoid" id="A0A3N1GAP4"/>
<evidence type="ECO:0000313" key="3">
    <source>
        <dbReference type="Proteomes" id="UP000276232"/>
    </source>
</evidence>
<feature type="domain" description="DUF305" evidence="1">
    <location>
        <begin position="37"/>
        <end position="203"/>
    </location>
</feature>
<dbReference type="Proteomes" id="UP000276232">
    <property type="component" value="Unassembled WGS sequence"/>
</dbReference>
<dbReference type="AlphaFoldDB" id="A0A3N1GAP4"/>
<reference evidence="2 3" key="1">
    <citation type="journal article" date="2015" name="Stand. Genomic Sci.">
        <title>Genomic Encyclopedia of Bacterial and Archaeal Type Strains, Phase III: the genomes of soil and plant-associated and newly described type strains.</title>
        <authorList>
            <person name="Whitman W.B."/>
            <person name="Woyke T."/>
            <person name="Klenk H.P."/>
            <person name="Zhou Y."/>
            <person name="Lilburn T.G."/>
            <person name="Beck B.J."/>
            <person name="De Vos P."/>
            <person name="Vandamme P."/>
            <person name="Eisen J.A."/>
            <person name="Garrity G."/>
            <person name="Hugenholtz P."/>
            <person name="Kyrpides N.C."/>
        </authorList>
    </citation>
    <scope>NUCLEOTIDE SEQUENCE [LARGE SCALE GENOMIC DNA]</scope>
    <source>
        <strain evidence="2 3">CECT 7306</strain>
    </source>
</reference>
<dbReference type="InterPro" id="IPR005183">
    <property type="entry name" value="DUF305_CopM-like"/>
</dbReference>
<dbReference type="EMBL" id="RJKN01000007">
    <property type="protein sequence ID" value="ROP27287.1"/>
    <property type="molecule type" value="Genomic_DNA"/>
</dbReference>
<dbReference type="InterPro" id="IPR012347">
    <property type="entry name" value="Ferritin-like"/>
</dbReference>
<dbReference type="Pfam" id="PF03713">
    <property type="entry name" value="DUF305"/>
    <property type="match status" value="1"/>
</dbReference>
<protein>
    <submittedName>
        <fullName evidence="2">Uncharacterized protein (DUF305 family)</fullName>
    </submittedName>
</protein>